<accession>A0ABP7CGB2</accession>
<dbReference type="SUPFAM" id="SSF48498">
    <property type="entry name" value="Tetracyclin repressor-like, C-terminal domain"/>
    <property type="match status" value="1"/>
</dbReference>
<comment type="caution">
    <text evidence="4">The sequence shown here is derived from an EMBL/GenBank/DDBJ whole genome shotgun (WGS) entry which is preliminary data.</text>
</comment>
<dbReference type="Gene3D" id="1.10.357.10">
    <property type="entry name" value="Tetracycline Repressor, domain 2"/>
    <property type="match status" value="1"/>
</dbReference>
<keyword evidence="5" id="KW-1185">Reference proteome</keyword>
<feature type="domain" description="Tetracycline repressor TetR C-terminal" evidence="3">
    <location>
        <begin position="4"/>
        <end position="47"/>
    </location>
</feature>
<evidence type="ECO:0000313" key="4">
    <source>
        <dbReference type="EMBL" id="GAA3689985.1"/>
    </source>
</evidence>
<evidence type="ECO:0000256" key="2">
    <source>
        <dbReference type="ARBA" id="ARBA00023163"/>
    </source>
</evidence>
<proteinExistence type="predicted"/>
<reference evidence="5" key="1">
    <citation type="journal article" date="2019" name="Int. J. Syst. Evol. Microbiol.">
        <title>The Global Catalogue of Microorganisms (GCM) 10K type strain sequencing project: providing services to taxonomists for standard genome sequencing and annotation.</title>
        <authorList>
            <consortium name="The Broad Institute Genomics Platform"/>
            <consortium name="The Broad Institute Genome Sequencing Center for Infectious Disease"/>
            <person name="Wu L."/>
            <person name="Ma J."/>
        </authorList>
    </citation>
    <scope>NUCLEOTIDE SEQUENCE [LARGE SCALE GENOMIC DNA]</scope>
    <source>
        <strain evidence="5">JCM 17494</strain>
    </source>
</reference>
<protein>
    <recommendedName>
        <fullName evidence="3">Tetracycline repressor TetR C-terminal domain-containing protein</fullName>
    </recommendedName>
</protein>
<dbReference type="EMBL" id="BAABBE010000088">
    <property type="protein sequence ID" value="GAA3689985.1"/>
    <property type="molecule type" value="Genomic_DNA"/>
</dbReference>
<keyword evidence="1" id="KW-0805">Transcription regulation</keyword>
<dbReference type="Proteomes" id="UP001500711">
    <property type="component" value="Unassembled WGS sequence"/>
</dbReference>
<sequence>MKVFDPARYPLASRVGNAVGEAHQSAFSPEHSFEFGLEMILDGVAKLVASR</sequence>
<dbReference type="InterPro" id="IPR004111">
    <property type="entry name" value="Repressor_TetR_C"/>
</dbReference>
<evidence type="ECO:0000256" key="1">
    <source>
        <dbReference type="ARBA" id="ARBA00023015"/>
    </source>
</evidence>
<name>A0ABP7CGB2_9PSEU</name>
<evidence type="ECO:0000259" key="3">
    <source>
        <dbReference type="Pfam" id="PF02909"/>
    </source>
</evidence>
<evidence type="ECO:0000313" key="5">
    <source>
        <dbReference type="Proteomes" id="UP001500711"/>
    </source>
</evidence>
<gene>
    <name evidence="4" type="ORF">GCM10022267_90750</name>
</gene>
<keyword evidence="2" id="KW-0804">Transcription</keyword>
<dbReference type="InterPro" id="IPR036271">
    <property type="entry name" value="Tet_transcr_reg_TetR-rel_C_sf"/>
</dbReference>
<dbReference type="Pfam" id="PF02909">
    <property type="entry name" value="TetR_C_1"/>
    <property type="match status" value="1"/>
</dbReference>
<organism evidence="4 5">
    <name type="scientific">Lentzea roselyniae</name>
    <dbReference type="NCBI Taxonomy" id="531940"/>
    <lineage>
        <taxon>Bacteria</taxon>
        <taxon>Bacillati</taxon>
        <taxon>Actinomycetota</taxon>
        <taxon>Actinomycetes</taxon>
        <taxon>Pseudonocardiales</taxon>
        <taxon>Pseudonocardiaceae</taxon>
        <taxon>Lentzea</taxon>
    </lineage>
</organism>